<evidence type="ECO:0000256" key="6">
    <source>
        <dbReference type="PIRSR" id="PIRSR000097-3"/>
    </source>
</evidence>
<organism evidence="8 9">
    <name type="scientific">Isobaculum melis</name>
    <dbReference type="NCBI Taxonomy" id="142588"/>
    <lineage>
        <taxon>Bacteria</taxon>
        <taxon>Bacillati</taxon>
        <taxon>Bacillota</taxon>
        <taxon>Bacilli</taxon>
        <taxon>Lactobacillales</taxon>
        <taxon>Carnobacteriaceae</taxon>
        <taxon>Isobaculum</taxon>
    </lineage>
</organism>
<dbReference type="InterPro" id="IPR020471">
    <property type="entry name" value="AKR"/>
</dbReference>
<dbReference type="SUPFAM" id="SSF51430">
    <property type="entry name" value="NAD(P)-linked oxidoreductase"/>
    <property type="match status" value="1"/>
</dbReference>
<keyword evidence="9" id="KW-1185">Reference proteome</keyword>
<dbReference type="FunFam" id="3.20.20.100:FF:000015">
    <property type="entry name" value="Oxidoreductase, aldo/keto reductase family"/>
    <property type="match status" value="1"/>
</dbReference>
<evidence type="ECO:0000256" key="5">
    <source>
        <dbReference type="PIRSR" id="PIRSR000097-2"/>
    </source>
</evidence>
<dbReference type="PROSITE" id="PS00798">
    <property type="entry name" value="ALDOKETO_REDUCTASE_1"/>
    <property type="match status" value="1"/>
</dbReference>
<dbReference type="Proteomes" id="UP000198948">
    <property type="component" value="Unassembled WGS sequence"/>
</dbReference>
<proteinExistence type="inferred from homology"/>
<evidence type="ECO:0000313" key="9">
    <source>
        <dbReference type="Proteomes" id="UP000198948"/>
    </source>
</evidence>
<dbReference type="EMBL" id="FOHA01000002">
    <property type="protein sequence ID" value="SER60863.1"/>
    <property type="molecule type" value="Genomic_DNA"/>
</dbReference>
<dbReference type="Pfam" id="PF00248">
    <property type="entry name" value="Aldo_ket_red"/>
    <property type="match status" value="1"/>
</dbReference>
<sequence>MTVISEPSKTFRNGVKIPQLGFGVFLVKEREELDKALNKALEVGYRHIDTAMIYQNEAFVGEVVKNSSIPREDLFITSKVWNYDHGYEETKAAFQATLDRLGTDYLDLYLIHWAAPHYIETWKAMEELYEAGKIKAIGVSNFQIHHLEDLMAHTTIKPMINQIETHPEFPQNELHEFMQEHGIIHEAWGPLGQGKNDLLNQPVLKEIGEKYGKTPAQVVLRWHIERGVVVIPKSVTPSRIAENAAIFDFALTTEDMARISTLDTNTRYATSPDDQEFLAKTSVRPEA</sequence>
<dbReference type="PIRSF" id="PIRSF000097">
    <property type="entry name" value="AKR"/>
    <property type="match status" value="1"/>
</dbReference>
<dbReference type="STRING" id="142588.SAMN04488559_102135"/>
<reference evidence="8 9" key="1">
    <citation type="submission" date="2016-10" db="EMBL/GenBank/DDBJ databases">
        <authorList>
            <person name="de Groot N.N."/>
        </authorList>
    </citation>
    <scope>NUCLEOTIDE SEQUENCE [LARGE SCALE GENOMIC DNA]</scope>
    <source>
        <strain evidence="8 9">DSM 13760</strain>
    </source>
</reference>
<dbReference type="InterPro" id="IPR036812">
    <property type="entry name" value="NAD(P)_OxRdtase_dom_sf"/>
</dbReference>
<evidence type="ECO:0000313" key="8">
    <source>
        <dbReference type="EMBL" id="SER60863.1"/>
    </source>
</evidence>
<dbReference type="AlphaFoldDB" id="A0A1H9QMA2"/>
<dbReference type="PRINTS" id="PR00069">
    <property type="entry name" value="ALDKETRDTASE"/>
</dbReference>
<keyword evidence="2" id="KW-0521">NADP</keyword>
<feature type="site" description="Lowers pKa of active site Tyr" evidence="6">
    <location>
        <position position="79"/>
    </location>
</feature>
<evidence type="ECO:0000256" key="1">
    <source>
        <dbReference type="ARBA" id="ARBA00007905"/>
    </source>
</evidence>
<keyword evidence="3" id="KW-0560">Oxidoreductase</keyword>
<dbReference type="PANTHER" id="PTHR43827:SF3">
    <property type="entry name" value="NADP-DEPENDENT OXIDOREDUCTASE DOMAIN-CONTAINING PROTEIN"/>
    <property type="match status" value="1"/>
</dbReference>
<dbReference type="InterPro" id="IPR023210">
    <property type="entry name" value="NADP_OxRdtase_dom"/>
</dbReference>
<feature type="domain" description="NADP-dependent oxidoreductase" evidence="7">
    <location>
        <begin position="29"/>
        <end position="262"/>
    </location>
</feature>
<dbReference type="PANTHER" id="PTHR43827">
    <property type="entry name" value="2,5-DIKETO-D-GLUCONIC ACID REDUCTASE"/>
    <property type="match status" value="1"/>
</dbReference>
<evidence type="ECO:0000256" key="2">
    <source>
        <dbReference type="ARBA" id="ARBA00022857"/>
    </source>
</evidence>
<evidence type="ECO:0000256" key="4">
    <source>
        <dbReference type="PIRSR" id="PIRSR000097-1"/>
    </source>
</evidence>
<name>A0A1H9QMA2_9LACT</name>
<dbReference type="GO" id="GO:0016616">
    <property type="term" value="F:oxidoreductase activity, acting on the CH-OH group of donors, NAD or NADP as acceptor"/>
    <property type="evidence" value="ECO:0007669"/>
    <property type="project" value="UniProtKB-ARBA"/>
</dbReference>
<dbReference type="RefSeq" id="WP_092649968.1">
    <property type="nucleotide sequence ID" value="NZ_FOHA01000002.1"/>
</dbReference>
<dbReference type="OrthoDB" id="191683at2"/>
<feature type="binding site" evidence="5">
    <location>
        <position position="112"/>
    </location>
    <ligand>
        <name>substrate</name>
    </ligand>
</feature>
<dbReference type="Gene3D" id="3.20.20.100">
    <property type="entry name" value="NADP-dependent oxidoreductase domain"/>
    <property type="match status" value="1"/>
</dbReference>
<protein>
    <submittedName>
        <fullName evidence="8">Aldo/keto reductase</fullName>
    </submittedName>
</protein>
<dbReference type="PROSITE" id="PS00062">
    <property type="entry name" value="ALDOKETO_REDUCTASE_2"/>
    <property type="match status" value="1"/>
</dbReference>
<accession>A0A1H9QMA2</accession>
<comment type="similarity">
    <text evidence="1">Belongs to the aldo/keto reductase family.</text>
</comment>
<evidence type="ECO:0000259" key="7">
    <source>
        <dbReference type="Pfam" id="PF00248"/>
    </source>
</evidence>
<dbReference type="PROSITE" id="PS00063">
    <property type="entry name" value="ALDOKETO_REDUCTASE_3"/>
    <property type="match status" value="1"/>
</dbReference>
<gene>
    <name evidence="8" type="ORF">SAMN04488559_102135</name>
</gene>
<feature type="active site" description="Proton donor" evidence="4">
    <location>
        <position position="54"/>
    </location>
</feature>
<evidence type="ECO:0000256" key="3">
    <source>
        <dbReference type="ARBA" id="ARBA00023002"/>
    </source>
</evidence>
<dbReference type="InterPro" id="IPR018170">
    <property type="entry name" value="Aldo/ket_reductase_CS"/>
</dbReference>